<gene>
    <name evidence="1" type="ORF">J0A65_20810</name>
</gene>
<accession>A0ABS3CYX7</accession>
<evidence type="ECO:0000313" key="1">
    <source>
        <dbReference type="EMBL" id="MBN7822320.1"/>
    </source>
</evidence>
<protein>
    <submittedName>
        <fullName evidence="1">DUF1654 domain-containing protein</fullName>
    </submittedName>
</protein>
<reference evidence="1 2" key="1">
    <citation type="submission" date="2021-03" db="EMBL/GenBank/DDBJ databases">
        <title>novel species isolated from a fishpond in China.</title>
        <authorList>
            <person name="Lu H."/>
            <person name="Cai Z."/>
        </authorList>
    </citation>
    <scope>NUCLEOTIDE SEQUENCE [LARGE SCALE GENOMIC DNA]</scope>
    <source>
        <strain evidence="1 2">Y57</strain>
    </source>
</reference>
<keyword evidence="2" id="KW-1185">Reference proteome</keyword>
<name>A0ABS3CYX7_9ALTE</name>
<dbReference type="RefSeq" id="WP_037053400.1">
    <property type="nucleotide sequence ID" value="NZ_JAFKCS010000049.1"/>
</dbReference>
<sequence length="106" mass="11879">MPKTEQNTPMNAIDRLGLRVSAMIQGPIAQLNRRVTLFQLDTDPDYAWQAILELLQETDGLSLERHEDGTVTVSWDAPTDGDARIEDEEEGLMRVEVNETPAIAPF</sequence>
<evidence type="ECO:0000313" key="2">
    <source>
        <dbReference type="Proteomes" id="UP000663992"/>
    </source>
</evidence>
<dbReference type="Pfam" id="PF07867">
    <property type="entry name" value="DUF1654"/>
    <property type="match status" value="1"/>
</dbReference>
<dbReference type="InterPro" id="IPR012449">
    <property type="entry name" value="Phage_F116_Orf28"/>
</dbReference>
<dbReference type="EMBL" id="JAFKCS010000049">
    <property type="protein sequence ID" value="MBN7822320.1"/>
    <property type="molecule type" value="Genomic_DNA"/>
</dbReference>
<comment type="caution">
    <text evidence="1">The sequence shown here is derived from an EMBL/GenBank/DDBJ whole genome shotgun (WGS) entry which is preliminary data.</text>
</comment>
<organism evidence="1 2">
    <name type="scientific">Bowmanella yangjiangensis</name>
    <dbReference type="NCBI Taxonomy" id="2811230"/>
    <lineage>
        <taxon>Bacteria</taxon>
        <taxon>Pseudomonadati</taxon>
        <taxon>Pseudomonadota</taxon>
        <taxon>Gammaproteobacteria</taxon>
        <taxon>Alteromonadales</taxon>
        <taxon>Alteromonadaceae</taxon>
        <taxon>Bowmanella</taxon>
    </lineage>
</organism>
<proteinExistence type="predicted"/>
<dbReference type="Proteomes" id="UP000663992">
    <property type="component" value="Unassembled WGS sequence"/>
</dbReference>